<proteinExistence type="predicted"/>
<feature type="compositionally biased region" description="Polar residues" evidence="1">
    <location>
        <begin position="145"/>
        <end position="155"/>
    </location>
</feature>
<dbReference type="Proteomes" id="UP000270296">
    <property type="component" value="Unassembled WGS sequence"/>
</dbReference>
<organism evidence="4">
    <name type="scientific">Soboliphyme baturini</name>
    <dbReference type="NCBI Taxonomy" id="241478"/>
    <lineage>
        <taxon>Eukaryota</taxon>
        <taxon>Metazoa</taxon>
        <taxon>Ecdysozoa</taxon>
        <taxon>Nematoda</taxon>
        <taxon>Enoplea</taxon>
        <taxon>Dorylaimia</taxon>
        <taxon>Dioctophymatida</taxon>
        <taxon>Dioctophymatoidea</taxon>
        <taxon>Soboliphymatidae</taxon>
        <taxon>Soboliphyme</taxon>
    </lineage>
</organism>
<dbReference type="WBParaSite" id="SBAD_0000193501-mRNA-1">
    <property type="protein sequence ID" value="SBAD_0000193501-mRNA-1"/>
    <property type="gene ID" value="SBAD_0000193501"/>
</dbReference>
<dbReference type="EMBL" id="UZAM01006974">
    <property type="protein sequence ID" value="VDO95654.1"/>
    <property type="molecule type" value="Genomic_DNA"/>
</dbReference>
<evidence type="ECO:0000256" key="1">
    <source>
        <dbReference type="SAM" id="MobiDB-lite"/>
    </source>
</evidence>
<dbReference type="AlphaFoldDB" id="A0A183IE01"/>
<reference evidence="4" key="1">
    <citation type="submission" date="2016-06" db="UniProtKB">
        <authorList>
            <consortium name="WormBaseParasite"/>
        </authorList>
    </citation>
    <scope>IDENTIFICATION</scope>
</reference>
<evidence type="ECO:0000313" key="4">
    <source>
        <dbReference type="WBParaSite" id="SBAD_0000193501-mRNA-1"/>
    </source>
</evidence>
<name>A0A183IE01_9BILA</name>
<evidence type="ECO:0000313" key="3">
    <source>
        <dbReference type="Proteomes" id="UP000270296"/>
    </source>
</evidence>
<feature type="region of interest" description="Disordered" evidence="1">
    <location>
        <begin position="114"/>
        <end position="155"/>
    </location>
</feature>
<feature type="region of interest" description="Disordered" evidence="1">
    <location>
        <begin position="1"/>
        <end position="66"/>
    </location>
</feature>
<keyword evidence="3" id="KW-1185">Reference proteome</keyword>
<reference evidence="2 3" key="2">
    <citation type="submission" date="2018-11" db="EMBL/GenBank/DDBJ databases">
        <authorList>
            <consortium name="Pathogen Informatics"/>
        </authorList>
    </citation>
    <scope>NUCLEOTIDE SEQUENCE [LARGE SCALE GENOMIC DNA]</scope>
</reference>
<evidence type="ECO:0000313" key="2">
    <source>
        <dbReference type="EMBL" id="VDO95654.1"/>
    </source>
</evidence>
<protein>
    <submittedName>
        <fullName evidence="2 4">Uncharacterized protein</fullName>
    </submittedName>
</protein>
<gene>
    <name evidence="2" type="ORF">SBAD_LOCUS1845</name>
</gene>
<feature type="compositionally biased region" description="Acidic residues" evidence="1">
    <location>
        <begin position="120"/>
        <end position="135"/>
    </location>
</feature>
<accession>A0A183IE01</accession>
<sequence>MSVLPCRNERGGGEEEQEEPQEEVSKDVTGWPRRLQRRVDSDEEQEDETSVPLLLPQTARRDEDGDATTATIAGCVPSTGAEATVTDGSTGVLFHASIVVRVLSRCWPVPRLQGRRSECDYDGDDDDDSDNDDLPQFDSTRPQRHQSTSVSRRMNISSSFASRGVAAASAALSWPLPSKPIMKRAAADACVKP</sequence>